<dbReference type="InterPro" id="IPR045527">
    <property type="entry name" value="DUF6470"/>
</dbReference>
<evidence type="ECO:0000313" key="2">
    <source>
        <dbReference type="Proteomes" id="UP000316968"/>
    </source>
</evidence>
<dbReference type="Proteomes" id="UP000316968">
    <property type="component" value="Chromosome"/>
</dbReference>
<name>A0A4Y6UUQ9_SACBS</name>
<evidence type="ECO:0008006" key="3">
    <source>
        <dbReference type="Google" id="ProtNLM"/>
    </source>
</evidence>
<dbReference type="OrthoDB" id="2112831at2"/>
<keyword evidence="2" id="KW-1185">Reference proteome</keyword>
<evidence type="ECO:0000313" key="1">
    <source>
        <dbReference type="EMBL" id="QDH20854.1"/>
    </source>
</evidence>
<dbReference type="EMBL" id="CP041217">
    <property type="protein sequence ID" value="QDH20854.1"/>
    <property type="molecule type" value="Genomic_DNA"/>
</dbReference>
<dbReference type="RefSeq" id="WP_141447403.1">
    <property type="nucleotide sequence ID" value="NZ_CP041217.1"/>
</dbReference>
<dbReference type="Pfam" id="PF20074">
    <property type="entry name" value="DUF6470"/>
    <property type="match status" value="1"/>
</dbReference>
<dbReference type="KEGG" id="saca:FFV09_08325"/>
<accession>A0A4Y6UUQ9</accession>
<proteinExistence type="predicted"/>
<gene>
    <name evidence="1" type="ORF">FFV09_08325</name>
</gene>
<organism evidence="1 2">
    <name type="scientific">Saccharibacillus brassicae</name>
    <dbReference type="NCBI Taxonomy" id="2583377"/>
    <lineage>
        <taxon>Bacteria</taxon>
        <taxon>Bacillati</taxon>
        <taxon>Bacillota</taxon>
        <taxon>Bacilli</taxon>
        <taxon>Bacillales</taxon>
        <taxon>Paenibacillaceae</taxon>
        <taxon>Saccharibacillus</taxon>
    </lineage>
</organism>
<reference evidence="1 2" key="1">
    <citation type="submission" date="2019-06" db="EMBL/GenBank/DDBJ databases">
        <title>Saccharibacillus brassicae sp. nov., an endophytic bacterium isolated from Chinese cabbage seeds (Brassica pekinensis).</title>
        <authorList>
            <person name="Jiang L."/>
            <person name="Lee J."/>
            <person name="Kim S.W."/>
        </authorList>
    </citation>
    <scope>NUCLEOTIDE SEQUENCE [LARGE SCALE GENOMIC DNA]</scope>
    <source>
        <strain evidence="2">KCTC 43072 / ATSA2</strain>
    </source>
</reference>
<sequence length="189" mass="21038">MPSIPQIQIRQTPAKIGIETTRGQMEIRQPKPQMQQETQAAQLSIEQYKPQLTIDQSKAFAAYTGGTMRELNDRLVSGYQQNFMQALAKRVDAGNQLAAIHKPGNTIAEIYGTDNKALPIPESRGPASMGNVQIRFETPPPKIDFRAAKVDIRIETQPVEINYTVGSINMYLLQKNTFEIIPPSIDTIG</sequence>
<protein>
    <recommendedName>
        <fullName evidence="3">YviE</fullName>
    </recommendedName>
</protein>
<dbReference type="AlphaFoldDB" id="A0A4Y6UUQ9"/>